<name>A0A1L9P653_ASPVE</name>
<dbReference type="PANTHER" id="PTHR31896:SF13">
    <property type="entry name" value="TRICHOTHECENE 3-O-ACETYLTRANSFERASE"/>
    <property type="match status" value="1"/>
</dbReference>
<protein>
    <submittedName>
        <fullName evidence="3">Uncharacterized protein</fullName>
    </submittedName>
</protein>
<dbReference type="GeneID" id="63725122"/>
<dbReference type="GO" id="GO:0016746">
    <property type="term" value="F:acyltransferase activity"/>
    <property type="evidence" value="ECO:0007669"/>
    <property type="project" value="UniProtKB-KW"/>
</dbReference>
<dbReference type="RefSeq" id="XP_040662739.1">
    <property type="nucleotide sequence ID" value="XM_040809611.1"/>
</dbReference>
<proteinExistence type="predicted"/>
<sequence>MPTQENYHLHPLGWENDPEEERFKISTLDYLISLTYCNFAIFFPLADEDKPRVADILKAGLSRTLSQVRNLCGTIEKDPGGGHSFVKKKDSTVHFIVQWLDAPEDSTLYPSFYDLAQRNFCCAALGDLNEWSVPPMTYGERPEANPDISPVTAAYKANFVRGGLVLIMHHHHYANDIMGWAGLAHQLAENCYAVTNKTPFPPWDPACLDVSRVTKPEVPEEFKVDGRPAPQHHPDHIPAEMLLFHLPKSKAAELKKLMLAGLPEGTRISTYDAFSAFLWRTVSRLRAPVFKTDLSEPLFWSEAVDMRRRMHSPEVPPRLQHCLISAALSTTAPVKAPTAAEVISEWPLPKLALYIREMTNSTTQEALDDMLTAIAPIRDKSALNLRIDSCPPMSILQTDHRDANITSADFGFAKPAVYRHLFDRMTQGVIVIYPPRDPGPESDEGPEFSITYEISLKLALIEDVEWCKYFEYRGVDAIDA</sequence>
<keyword evidence="4" id="KW-1185">Reference proteome</keyword>
<evidence type="ECO:0000256" key="1">
    <source>
        <dbReference type="ARBA" id="ARBA00022679"/>
    </source>
</evidence>
<evidence type="ECO:0000313" key="4">
    <source>
        <dbReference type="Proteomes" id="UP000184073"/>
    </source>
</evidence>
<keyword evidence="1" id="KW-0808">Transferase</keyword>
<dbReference type="InterPro" id="IPR051283">
    <property type="entry name" value="Sec_Metabolite_Acyltrans"/>
</dbReference>
<evidence type="ECO:0000313" key="3">
    <source>
        <dbReference type="EMBL" id="OJI96976.1"/>
    </source>
</evidence>
<dbReference type="OrthoDB" id="671439at2759"/>
<dbReference type="EMBL" id="KV878125">
    <property type="protein sequence ID" value="OJI96976.1"/>
    <property type="molecule type" value="Genomic_DNA"/>
</dbReference>
<accession>A0A1L9P653</accession>
<dbReference type="STRING" id="1036611.A0A1L9P653"/>
<dbReference type="Pfam" id="PF02458">
    <property type="entry name" value="Transferase"/>
    <property type="match status" value="1"/>
</dbReference>
<dbReference type="Proteomes" id="UP000184073">
    <property type="component" value="Unassembled WGS sequence"/>
</dbReference>
<keyword evidence="2" id="KW-0012">Acyltransferase</keyword>
<dbReference type="InterPro" id="IPR023213">
    <property type="entry name" value="CAT-like_dom_sf"/>
</dbReference>
<dbReference type="AlphaFoldDB" id="A0A1L9P653"/>
<dbReference type="Gene3D" id="3.30.559.10">
    <property type="entry name" value="Chloramphenicol acetyltransferase-like domain"/>
    <property type="match status" value="2"/>
</dbReference>
<reference evidence="4" key="1">
    <citation type="journal article" date="2017" name="Genome Biol.">
        <title>Comparative genomics reveals high biological diversity and specific adaptations in the industrially and medically important fungal genus Aspergillus.</title>
        <authorList>
            <person name="de Vries R.P."/>
            <person name="Riley R."/>
            <person name="Wiebenga A."/>
            <person name="Aguilar-Osorio G."/>
            <person name="Amillis S."/>
            <person name="Uchima C.A."/>
            <person name="Anderluh G."/>
            <person name="Asadollahi M."/>
            <person name="Askin M."/>
            <person name="Barry K."/>
            <person name="Battaglia E."/>
            <person name="Bayram O."/>
            <person name="Benocci T."/>
            <person name="Braus-Stromeyer S.A."/>
            <person name="Caldana C."/>
            <person name="Canovas D."/>
            <person name="Cerqueira G.C."/>
            <person name="Chen F."/>
            <person name="Chen W."/>
            <person name="Choi C."/>
            <person name="Clum A."/>
            <person name="Dos Santos R.A."/>
            <person name="Damasio A.R."/>
            <person name="Diallinas G."/>
            <person name="Emri T."/>
            <person name="Fekete E."/>
            <person name="Flipphi M."/>
            <person name="Freyberg S."/>
            <person name="Gallo A."/>
            <person name="Gournas C."/>
            <person name="Habgood R."/>
            <person name="Hainaut M."/>
            <person name="Harispe M.L."/>
            <person name="Henrissat B."/>
            <person name="Hilden K.S."/>
            <person name="Hope R."/>
            <person name="Hossain A."/>
            <person name="Karabika E."/>
            <person name="Karaffa L."/>
            <person name="Karanyi Z."/>
            <person name="Krasevec N."/>
            <person name="Kuo A."/>
            <person name="Kusch H."/>
            <person name="LaButti K."/>
            <person name="Lagendijk E.L."/>
            <person name="Lapidus A."/>
            <person name="Levasseur A."/>
            <person name="Lindquist E."/>
            <person name="Lipzen A."/>
            <person name="Logrieco A.F."/>
            <person name="MacCabe A."/>
            <person name="Maekelae M.R."/>
            <person name="Malavazi I."/>
            <person name="Melin P."/>
            <person name="Meyer V."/>
            <person name="Mielnichuk N."/>
            <person name="Miskei M."/>
            <person name="Molnar A.P."/>
            <person name="Mule G."/>
            <person name="Ngan C.Y."/>
            <person name="Orejas M."/>
            <person name="Orosz E."/>
            <person name="Ouedraogo J.P."/>
            <person name="Overkamp K.M."/>
            <person name="Park H.-S."/>
            <person name="Perrone G."/>
            <person name="Piumi F."/>
            <person name="Punt P.J."/>
            <person name="Ram A.F."/>
            <person name="Ramon A."/>
            <person name="Rauscher S."/>
            <person name="Record E."/>
            <person name="Riano-Pachon D.M."/>
            <person name="Robert V."/>
            <person name="Roehrig J."/>
            <person name="Ruller R."/>
            <person name="Salamov A."/>
            <person name="Salih N.S."/>
            <person name="Samson R.A."/>
            <person name="Sandor E."/>
            <person name="Sanguinetti M."/>
            <person name="Schuetze T."/>
            <person name="Sepcic K."/>
            <person name="Shelest E."/>
            <person name="Sherlock G."/>
            <person name="Sophianopoulou V."/>
            <person name="Squina F.M."/>
            <person name="Sun H."/>
            <person name="Susca A."/>
            <person name="Todd R.B."/>
            <person name="Tsang A."/>
            <person name="Unkles S.E."/>
            <person name="van de Wiele N."/>
            <person name="van Rossen-Uffink D."/>
            <person name="Oliveira J.V."/>
            <person name="Vesth T.C."/>
            <person name="Visser J."/>
            <person name="Yu J.-H."/>
            <person name="Zhou M."/>
            <person name="Andersen M.R."/>
            <person name="Archer D.B."/>
            <person name="Baker S.E."/>
            <person name="Benoit I."/>
            <person name="Brakhage A.A."/>
            <person name="Braus G.H."/>
            <person name="Fischer R."/>
            <person name="Frisvad J.C."/>
            <person name="Goldman G.H."/>
            <person name="Houbraken J."/>
            <person name="Oakley B."/>
            <person name="Pocsi I."/>
            <person name="Scazzocchio C."/>
            <person name="Seiboth B."/>
            <person name="vanKuyk P.A."/>
            <person name="Wortman J."/>
            <person name="Dyer P.S."/>
            <person name="Grigoriev I.V."/>
        </authorList>
    </citation>
    <scope>NUCLEOTIDE SEQUENCE [LARGE SCALE GENOMIC DNA]</scope>
    <source>
        <strain evidence="4">CBS 583.65</strain>
    </source>
</reference>
<gene>
    <name evidence="3" type="ORF">ASPVEDRAFT_23955</name>
</gene>
<evidence type="ECO:0000256" key="2">
    <source>
        <dbReference type="ARBA" id="ARBA00023315"/>
    </source>
</evidence>
<dbReference type="PANTHER" id="PTHR31896">
    <property type="entry name" value="FAMILY REGULATORY PROTEIN, PUTATIVE (AFU_ORTHOLOGUE AFUA_3G14730)-RELATED"/>
    <property type="match status" value="1"/>
</dbReference>
<dbReference type="VEuPathDB" id="FungiDB:ASPVEDRAFT_23955"/>
<organism evidence="3 4">
    <name type="scientific">Aspergillus versicolor CBS 583.65</name>
    <dbReference type="NCBI Taxonomy" id="1036611"/>
    <lineage>
        <taxon>Eukaryota</taxon>
        <taxon>Fungi</taxon>
        <taxon>Dikarya</taxon>
        <taxon>Ascomycota</taxon>
        <taxon>Pezizomycotina</taxon>
        <taxon>Eurotiomycetes</taxon>
        <taxon>Eurotiomycetidae</taxon>
        <taxon>Eurotiales</taxon>
        <taxon>Aspergillaceae</taxon>
        <taxon>Aspergillus</taxon>
        <taxon>Aspergillus subgen. Nidulantes</taxon>
    </lineage>
</organism>